<dbReference type="Pfam" id="PF04542">
    <property type="entry name" value="Sigma70_r2"/>
    <property type="match status" value="1"/>
</dbReference>
<dbReference type="InterPro" id="IPR014284">
    <property type="entry name" value="RNA_pol_sigma-70_dom"/>
</dbReference>
<accession>A0ABS9BCI9</accession>
<dbReference type="Proteomes" id="UP001200145">
    <property type="component" value="Unassembled WGS sequence"/>
</dbReference>
<evidence type="ECO:0000313" key="8">
    <source>
        <dbReference type="Proteomes" id="UP001200145"/>
    </source>
</evidence>
<sequence length="190" mass="21636">MTNEHQLVRDCLKGKPAAQKALYEQFAAQMLGVCYRYTKSMSDAEDVLQEGFVKVFHYLAQFRGEGDLGAWIRRIMVTTAINYLKKNSRYQYDLSFSSDQTGHLHPVSPDNPEVSLDAKQLADLVRQLPPGYQAIFNLHAIEGYTHVEISTMLGIHEGTSRSQYARARSLLMTWLQKESESVKSTHYARS</sequence>
<evidence type="ECO:0000256" key="3">
    <source>
        <dbReference type="ARBA" id="ARBA00023082"/>
    </source>
</evidence>
<dbReference type="InterPro" id="IPR036388">
    <property type="entry name" value="WH-like_DNA-bd_sf"/>
</dbReference>
<dbReference type="CDD" id="cd06171">
    <property type="entry name" value="Sigma70_r4"/>
    <property type="match status" value="1"/>
</dbReference>
<evidence type="ECO:0000313" key="7">
    <source>
        <dbReference type="EMBL" id="MCF1713367.1"/>
    </source>
</evidence>
<feature type="domain" description="RNA polymerase sigma factor 70 region 4 type 2" evidence="6">
    <location>
        <begin position="120"/>
        <end position="170"/>
    </location>
</feature>
<dbReference type="SUPFAM" id="SSF88659">
    <property type="entry name" value="Sigma3 and sigma4 domains of RNA polymerase sigma factors"/>
    <property type="match status" value="1"/>
</dbReference>
<evidence type="ECO:0000256" key="2">
    <source>
        <dbReference type="ARBA" id="ARBA00023015"/>
    </source>
</evidence>
<dbReference type="SUPFAM" id="SSF88946">
    <property type="entry name" value="Sigma2 domain of RNA polymerase sigma factors"/>
    <property type="match status" value="1"/>
</dbReference>
<dbReference type="InterPro" id="IPR013325">
    <property type="entry name" value="RNA_pol_sigma_r2"/>
</dbReference>
<dbReference type="PANTHER" id="PTHR43133:SF46">
    <property type="entry name" value="RNA POLYMERASE SIGMA-70 FACTOR ECF SUBFAMILY"/>
    <property type="match status" value="1"/>
</dbReference>
<dbReference type="InterPro" id="IPR007627">
    <property type="entry name" value="RNA_pol_sigma70_r2"/>
</dbReference>
<name>A0ABS9BCI9_9BACT</name>
<protein>
    <submittedName>
        <fullName evidence="7">RNA polymerase sigma factor</fullName>
    </submittedName>
</protein>
<comment type="similarity">
    <text evidence="1">Belongs to the sigma-70 factor family. ECF subfamily.</text>
</comment>
<dbReference type="RefSeq" id="WP_234863900.1">
    <property type="nucleotide sequence ID" value="NZ_JAKEVY010000001.1"/>
</dbReference>
<dbReference type="Pfam" id="PF08281">
    <property type="entry name" value="Sigma70_r4_2"/>
    <property type="match status" value="1"/>
</dbReference>
<dbReference type="Gene3D" id="1.10.1740.10">
    <property type="match status" value="1"/>
</dbReference>
<organism evidence="7 8">
    <name type="scientific">Flavihumibacter fluminis</name>
    <dbReference type="NCBI Taxonomy" id="2909236"/>
    <lineage>
        <taxon>Bacteria</taxon>
        <taxon>Pseudomonadati</taxon>
        <taxon>Bacteroidota</taxon>
        <taxon>Chitinophagia</taxon>
        <taxon>Chitinophagales</taxon>
        <taxon>Chitinophagaceae</taxon>
        <taxon>Flavihumibacter</taxon>
    </lineage>
</organism>
<dbReference type="InterPro" id="IPR013249">
    <property type="entry name" value="RNA_pol_sigma70_r4_t2"/>
</dbReference>
<keyword evidence="2" id="KW-0805">Transcription regulation</keyword>
<dbReference type="InterPro" id="IPR039425">
    <property type="entry name" value="RNA_pol_sigma-70-like"/>
</dbReference>
<keyword evidence="3" id="KW-0731">Sigma factor</keyword>
<dbReference type="Gene3D" id="1.10.10.10">
    <property type="entry name" value="Winged helix-like DNA-binding domain superfamily/Winged helix DNA-binding domain"/>
    <property type="match status" value="1"/>
</dbReference>
<evidence type="ECO:0000259" key="6">
    <source>
        <dbReference type="Pfam" id="PF08281"/>
    </source>
</evidence>
<evidence type="ECO:0000256" key="4">
    <source>
        <dbReference type="ARBA" id="ARBA00023163"/>
    </source>
</evidence>
<dbReference type="NCBIfam" id="TIGR02937">
    <property type="entry name" value="sigma70-ECF"/>
    <property type="match status" value="1"/>
</dbReference>
<keyword evidence="4" id="KW-0804">Transcription</keyword>
<gene>
    <name evidence="7" type="ORF">L0U88_01845</name>
</gene>
<proteinExistence type="inferred from homology"/>
<reference evidence="7 8" key="1">
    <citation type="submission" date="2022-01" db="EMBL/GenBank/DDBJ databases">
        <title>Flavihumibacter sp. nov., isolated from sediment of a river.</title>
        <authorList>
            <person name="Liu H."/>
        </authorList>
    </citation>
    <scope>NUCLEOTIDE SEQUENCE [LARGE SCALE GENOMIC DNA]</scope>
    <source>
        <strain evidence="7 8">RY-1</strain>
    </source>
</reference>
<comment type="caution">
    <text evidence="7">The sequence shown here is derived from an EMBL/GenBank/DDBJ whole genome shotgun (WGS) entry which is preliminary data.</text>
</comment>
<evidence type="ECO:0000256" key="1">
    <source>
        <dbReference type="ARBA" id="ARBA00010641"/>
    </source>
</evidence>
<dbReference type="PANTHER" id="PTHR43133">
    <property type="entry name" value="RNA POLYMERASE ECF-TYPE SIGMA FACTO"/>
    <property type="match status" value="1"/>
</dbReference>
<feature type="domain" description="RNA polymerase sigma-70 region 2" evidence="5">
    <location>
        <begin position="22"/>
        <end position="89"/>
    </location>
</feature>
<dbReference type="InterPro" id="IPR013324">
    <property type="entry name" value="RNA_pol_sigma_r3/r4-like"/>
</dbReference>
<dbReference type="EMBL" id="JAKEVY010000001">
    <property type="protein sequence ID" value="MCF1713367.1"/>
    <property type="molecule type" value="Genomic_DNA"/>
</dbReference>
<keyword evidence="8" id="KW-1185">Reference proteome</keyword>
<evidence type="ECO:0000259" key="5">
    <source>
        <dbReference type="Pfam" id="PF04542"/>
    </source>
</evidence>